<proteinExistence type="predicted"/>
<accession>A0A845QVR1</accession>
<keyword evidence="1" id="KW-0472">Membrane</keyword>
<dbReference type="InterPro" id="IPR005230">
    <property type="entry name" value="TraB_bac"/>
</dbReference>
<protein>
    <submittedName>
        <fullName evidence="2">TraB/GumN family protein</fullName>
    </submittedName>
</protein>
<feature type="transmembrane region" description="Helical" evidence="1">
    <location>
        <begin position="301"/>
        <end position="325"/>
    </location>
</feature>
<dbReference type="AlphaFoldDB" id="A0A845QVR1"/>
<dbReference type="PANTHER" id="PTHR21530:SF7">
    <property type="entry name" value="TRAB DOMAIN-CONTAINING PROTEIN"/>
    <property type="match status" value="1"/>
</dbReference>
<dbReference type="NCBIfam" id="TIGR00261">
    <property type="entry name" value="traB"/>
    <property type="match status" value="1"/>
</dbReference>
<comment type="caution">
    <text evidence="2">The sequence shown here is derived from an EMBL/GenBank/DDBJ whole genome shotgun (WGS) entry which is preliminary data.</text>
</comment>
<dbReference type="Pfam" id="PF01963">
    <property type="entry name" value="TraB_PrgY_gumN"/>
    <property type="match status" value="1"/>
</dbReference>
<keyword evidence="3" id="KW-1185">Reference proteome</keyword>
<name>A0A845QVR1_9CLOT</name>
<dbReference type="EMBL" id="QXXA01000005">
    <property type="protein sequence ID" value="NBI06331.1"/>
    <property type="molecule type" value="Genomic_DNA"/>
</dbReference>
<gene>
    <name evidence="2" type="ORF">D3Z33_05585</name>
</gene>
<keyword evidence="1" id="KW-1133">Transmembrane helix</keyword>
<keyword evidence="1" id="KW-0812">Transmembrane</keyword>
<dbReference type="InterPro" id="IPR002816">
    <property type="entry name" value="TraB/PrgY/GumN_fam"/>
</dbReference>
<evidence type="ECO:0000313" key="2">
    <source>
        <dbReference type="EMBL" id="NBI06331.1"/>
    </source>
</evidence>
<feature type="transmembrane region" description="Helical" evidence="1">
    <location>
        <begin position="358"/>
        <end position="385"/>
    </location>
</feature>
<feature type="transmembrane region" description="Helical" evidence="1">
    <location>
        <begin position="277"/>
        <end position="295"/>
    </location>
</feature>
<evidence type="ECO:0000256" key="1">
    <source>
        <dbReference type="SAM" id="Phobius"/>
    </source>
</evidence>
<dbReference type="CDD" id="cd14726">
    <property type="entry name" value="TraB_PrgY-like"/>
    <property type="match status" value="1"/>
</dbReference>
<feature type="transmembrane region" description="Helical" evidence="1">
    <location>
        <begin position="247"/>
        <end position="265"/>
    </location>
</feature>
<dbReference type="OrthoDB" id="9809330at2"/>
<dbReference type="InterPro" id="IPR046345">
    <property type="entry name" value="TraB_PrgY-like"/>
</dbReference>
<dbReference type="Proteomes" id="UP000467132">
    <property type="component" value="Unassembled WGS sequence"/>
</dbReference>
<dbReference type="PANTHER" id="PTHR21530">
    <property type="entry name" value="PHEROMONE SHUTDOWN PROTEIN"/>
    <property type="match status" value="1"/>
</dbReference>
<sequence length="388" mass="43316">MAEENITRLNINDKEIILIGTAHVSKKSAEQVKQMIDNEKPDTVCIELDKGRYKSITEGKKWSNTDIVSVIKQKKATLLLVNLMMSSFQKRMANQFGINPGQEMITAINSAKENDAKIVLADRDIQITFQRIWRGIGFMGKMKLLTGLVYSMFSDEEVSEEELERLKTEDILTSMLDELKDSFPKLKTTLIDERDKYLAQKIKDAPGNKIIAVLGAGHIPGIKEEIHKENNLNKLKSLPPKSNTSKYIKWAIPIVILAIILFTLFNSREMALDQTIGWVLWNGTLSAIGALIALAHPLSILTAFIVAPISSLNPLLAAGWFVGLAEAFIRKPKVRDFENLSDDITTVKGFWKNKVTHILLVVVLANLGSVLGTMIGGAEVIRIFLDLF</sequence>
<organism evidence="2 3">
    <name type="scientific">Senegalia massiliensis</name>
    <dbReference type="NCBI Taxonomy" id="1720316"/>
    <lineage>
        <taxon>Bacteria</taxon>
        <taxon>Bacillati</taxon>
        <taxon>Bacillota</taxon>
        <taxon>Clostridia</taxon>
        <taxon>Eubacteriales</taxon>
        <taxon>Clostridiaceae</taxon>
        <taxon>Senegalia</taxon>
    </lineage>
</organism>
<reference evidence="2 3" key="1">
    <citation type="submission" date="2018-08" db="EMBL/GenBank/DDBJ databases">
        <title>Murine metabolic-syndrome-specific gut microbial biobank.</title>
        <authorList>
            <person name="Liu C."/>
        </authorList>
    </citation>
    <scope>NUCLEOTIDE SEQUENCE [LARGE SCALE GENOMIC DNA]</scope>
    <source>
        <strain evidence="2 3">583</strain>
    </source>
</reference>
<evidence type="ECO:0000313" key="3">
    <source>
        <dbReference type="Proteomes" id="UP000467132"/>
    </source>
</evidence>